<reference evidence="11" key="1">
    <citation type="submission" date="2022-08" db="EMBL/GenBank/DDBJ databases">
        <authorList>
            <person name="Zhang D."/>
        </authorList>
    </citation>
    <scope>NUCLEOTIDE SEQUENCE</scope>
    <source>
        <strain evidence="11">XJ19-11</strain>
    </source>
</reference>
<evidence type="ECO:0000256" key="3">
    <source>
        <dbReference type="ARBA" id="ARBA00022525"/>
    </source>
</evidence>
<dbReference type="EMBL" id="JANSUY010000001">
    <property type="protein sequence ID" value="MCR9013590.1"/>
    <property type="molecule type" value="Genomic_DNA"/>
</dbReference>
<organism evidence="11 12">
    <name type="scientific">Aquiflexum gelatinilyticum</name>
    <dbReference type="NCBI Taxonomy" id="2961943"/>
    <lineage>
        <taxon>Bacteria</taxon>
        <taxon>Pseudomonadati</taxon>
        <taxon>Bacteroidota</taxon>
        <taxon>Cytophagia</taxon>
        <taxon>Cytophagales</taxon>
        <taxon>Cyclobacteriaceae</taxon>
        <taxon>Aquiflexum</taxon>
    </lineage>
</organism>
<dbReference type="GO" id="GO:0030600">
    <property type="term" value="F:feruloyl esterase activity"/>
    <property type="evidence" value="ECO:0007669"/>
    <property type="project" value="InterPro"/>
</dbReference>
<feature type="signal peptide" evidence="10">
    <location>
        <begin position="1"/>
        <end position="22"/>
    </location>
</feature>
<dbReference type="InterPro" id="IPR010126">
    <property type="entry name" value="Esterase_phb"/>
</dbReference>
<dbReference type="GO" id="GO:0005576">
    <property type="term" value="C:extracellular region"/>
    <property type="evidence" value="ECO:0007669"/>
    <property type="project" value="UniProtKB-SubCell"/>
</dbReference>
<feature type="chain" id="PRO_5040879935" evidence="10">
    <location>
        <begin position="23"/>
        <end position="327"/>
    </location>
</feature>
<proteinExistence type="inferred from homology"/>
<dbReference type="InterPro" id="IPR029058">
    <property type="entry name" value="AB_hydrolase_fold"/>
</dbReference>
<evidence type="ECO:0000256" key="2">
    <source>
        <dbReference type="ARBA" id="ARBA00010278"/>
    </source>
</evidence>
<dbReference type="Proteomes" id="UP001142175">
    <property type="component" value="Unassembled WGS sequence"/>
</dbReference>
<keyword evidence="4" id="KW-0858">Xylan degradation</keyword>
<evidence type="ECO:0000256" key="5">
    <source>
        <dbReference type="ARBA" id="ARBA00022729"/>
    </source>
</evidence>
<keyword evidence="12" id="KW-1185">Reference proteome</keyword>
<evidence type="ECO:0000256" key="4">
    <source>
        <dbReference type="ARBA" id="ARBA00022651"/>
    </source>
</evidence>
<keyword evidence="5 10" id="KW-0732">Signal</keyword>
<keyword evidence="6" id="KW-0378">Hydrolase</keyword>
<dbReference type="PROSITE" id="PS51257">
    <property type="entry name" value="PROKAR_LIPOPROTEIN"/>
    <property type="match status" value="1"/>
</dbReference>
<dbReference type="InterPro" id="IPR043595">
    <property type="entry name" value="FaeB/C/D"/>
</dbReference>
<evidence type="ECO:0000313" key="11">
    <source>
        <dbReference type="EMBL" id="MCR9013590.1"/>
    </source>
</evidence>
<evidence type="ECO:0000256" key="9">
    <source>
        <dbReference type="ARBA" id="ARBA00025250"/>
    </source>
</evidence>
<gene>
    <name evidence="11" type="ORF">NU887_01020</name>
</gene>
<dbReference type="AlphaFoldDB" id="A0A9X2P4S5"/>
<evidence type="ECO:0000256" key="10">
    <source>
        <dbReference type="SAM" id="SignalP"/>
    </source>
</evidence>
<comment type="caution">
    <text evidence="11">The sequence shown here is derived from an EMBL/GenBank/DDBJ whole genome shotgun (WGS) entry which is preliminary data.</text>
</comment>
<evidence type="ECO:0000256" key="6">
    <source>
        <dbReference type="ARBA" id="ARBA00022801"/>
    </source>
</evidence>
<dbReference type="Gene3D" id="3.40.50.1820">
    <property type="entry name" value="alpha/beta hydrolase"/>
    <property type="match status" value="1"/>
</dbReference>
<dbReference type="PANTHER" id="PTHR38050:SF1">
    <property type="entry name" value="FERULOYL ESTERASE C"/>
    <property type="match status" value="1"/>
</dbReference>
<accession>A0A9X2P4S5</accession>
<protein>
    <submittedName>
        <fullName evidence="11">Prolyl oligopeptidase family serine peptidase</fullName>
    </submittedName>
</protein>
<keyword evidence="3" id="KW-0964">Secreted</keyword>
<name>A0A9X2P4S5_9BACT</name>
<dbReference type="Pfam" id="PF10503">
    <property type="entry name" value="Esterase_PHB"/>
    <property type="match status" value="1"/>
</dbReference>
<comment type="function">
    <text evidence="9">Involved in degradation of plant cell walls. Hydrolyzes the feruloyl-arabinose ester bond in arabinoxylans, and the feruloyl-galactose ester bond in pectin. Active against paranitrophenyl-acetate, methyl ferulate and wheat arabinoxylan.</text>
</comment>
<evidence type="ECO:0000256" key="7">
    <source>
        <dbReference type="ARBA" id="ARBA00023277"/>
    </source>
</evidence>
<evidence type="ECO:0000256" key="1">
    <source>
        <dbReference type="ARBA" id="ARBA00004613"/>
    </source>
</evidence>
<keyword evidence="8" id="KW-0624">Polysaccharide degradation</keyword>
<keyword evidence="7" id="KW-0119">Carbohydrate metabolism</keyword>
<evidence type="ECO:0000256" key="8">
    <source>
        <dbReference type="ARBA" id="ARBA00023326"/>
    </source>
</evidence>
<dbReference type="RefSeq" id="WP_258421490.1">
    <property type="nucleotide sequence ID" value="NZ_JANAEZ010000014.1"/>
</dbReference>
<evidence type="ECO:0000313" key="12">
    <source>
        <dbReference type="Proteomes" id="UP001142175"/>
    </source>
</evidence>
<comment type="subcellular location">
    <subcellularLocation>
        <location evidence="1">Secreted</location>
    </subcellularLocation>
</comment>
<dbReference type="SUPFAM" id="SSF53474">
    <property type="entry name" value="alpha/beta-Hydrolases"/>
    <property type="match status" value="1"/>
</dbReference>
<dbReference type="PANTHER" id="PTHR38050">
    <property type="match status" value="1"/>
</dbReference>
<dbReference type="GO" id="GO:0045493">
    <property type="term" value="P:xylan catabolic process"/>
    <property type="evidence" value="ECO:0007669"/>
    <property type="project" value="UniProtKB-KW"/>
</dbReference>
<comment type="similarity">
    <text evidence="2">Belongs to the faeC family.</text>
</comment>
<sequence>MKKLKFKPLLLFLSIVSFLVSCQEDLDSSPILAPVETGLLNRTFFHENKQLEYALYIPTSYTGNEEVPLVVYLHGAPENKELAQSSTDFIDVSESQGFIMLYPEAGHAGSGGFIWAEGRGGIADARSDVSYINALVDAVTEELKIDPSKRYLCGFSNGGFMVQNVANQDNSRFAAMATVSASLHETFANTSPNPISMLYIYGTDDPITNYENGGLPPTAFNVDGWTVPALAIESAVDYWVGINGCNTTPKETDLADSDSGDNSTVTVLEYSNGTGGSEVKFYRINGGGHTWPGLPINNRPTALFEDTNKDIKAGKEIWEFFKKFERN</sequence>